<keyword evidence="3 8" id="KW-0378">Hydrolase</keyword>
<protein>
    <recommendedName>
        <fullName evidence="1">RNA helicase</fullName>
        <ecNumber evidence="1">3.6.4.13</ecNumber>
    </recommendedName>
</protein>
<evidence type="ECO:0000256" key="1">
    <source>
        <dbReference type="ARBA" id="ARBA00012552"/>
    </source>
</evidence>
<sequence>LYRESLICSDLISRGIDLELVNTVISYDVPLHIKKYIHRVGRTARAGREGTAYTLIEEQEARHFKEMMRAASHMDALKRVGIRASELEPLHEDYKEALSKLRADLGAQADLLER</sequence>
<dbReference type="GO" id="GO:0005524">
    <property type="term" value="F:ATP binding"/>
    <property type="evidence" value="ECO:0007669"/>
    <property type="project" value="UniProtKB-KW"/>
</dbReference>
<gene>
    <name evidence="8" type="ORF">BJ554DRAFT_4146</name>
</gene>
<proteinExistence type="predicted"/>
<keyword evidence="2" id="KW-0547">Nucleotide-binding</keyword>
<evidence type="ECO:0000256" key="2">
    <source>
        <dbReference type="ARBA" id="ARBA00022741"/>
    </source>
</evidence>
<dbReference type="Proteomes" id="UP000673691">
    <property type="component" value="Unassembled WGS sequence"/>
</dbReference>
<name>A0A8H7ZN59_9FUNG</name>
<keyword evidence="5" id="KW-0067">ATP-binding</keyword>
<dbReference type="InterPro" id="IPR001650">
    <property type="entry name" value="Helicase_C-like"/>
</dbReference>
<reference evidence="8 9" key="1">
    <citation type="journal article" name="Sci. Rep.">
        <title>Genome-scale phylogenetic analyses confirm Olpidium as the closest living zoosporic fungus to the non-flagellated, terrestrial fungi.</title>
        <authorList>
            <person name="Chang Y."/>
            <person name="Rochon D."/>
            <person name="Sekimoto S."/>
            <person name="Wang Y."/>
            <person name="Chovatia M."/>
            <person name="Sandor L."/>
            <person name="Salamov A."/>
            <person name="Grigoriev I.V."/>
            <person name="Stajich J.E."/>
            <person name="Spatafora J.W."/>
        </authorList>
    </citation>
    <scope>NUCLEOTIDE SEQUENCE [LARGE SCALE GENOMIC DNA]</scope>
    <source>
        <strain evidence="8">S191</strain>
    </source>
</reference>
<evidence type="ECO:0000259" key="7">
    <source>
        <dbReference type="PROSITE" id="PS51194"/>
    </source>
</evidence>
<dbReference type="GO" id="GO:0003724">
    <property type="term" value="F:RNA helicase activity"/>
    <property type="evidence" value="ECO:0007669"/>
    <property type="project" value="UniProtKB-EC"/>
</dbReference>
<dbReference type="PANTHER" id="PTHR47959:SF1">
    <property type="entry name" value="ATP-DEPENDENT RNA HELICASE DBPA"/>
    <property type="match status" value="1"/>
</dbReference>
<evidence type="ECO:0000256" key="6">
    <source>
        <dbReference type="ARBA" id="ARBA00047984"/>
    </source>
</evidence>
<accession>A0A8H7ZN59</accession>
<dbReference type="AlphaFoldDB" id="A0A8H7ZN59"/>
<dbReference type="Pfam" id="PF00271">
    <property type="entry name" value="Helicase_C"/>
    <property type="match status" value="1"/>
</dbReference>
<organism evidence="8 9">
    <name type="scientific">Olpidium bornovanus</name>
    <dbReference type="NCBI Taxonomy" id="278681"/>
    <lineage>
        <taxon>Eukaryota</taxon>
        <taxon>Fungi</taxon>
        <taxon>Fungi incertae sedis</taxon>
        <taxon>Olpidiomycota</taxon>
        <taxon>Olpidiomycotina</taxon>
        <taxon>Olpidiomycetes</taxon>
        <taxon>Olpidiales</taxon>
        <taxon>Olpidiaceae</taxon>
        <taxon>Olpidium</taxon>
    </lineage>
</organism>
<dbReference type="Gene3D" id="3.40.50.300">
    <property type="entry name" value="P-loop containing nucleotide triphosphate hydrolases"/>
    <property type="match status" value="1"/>
</dbReference>
<evidence type="ECO:0000313" key="8">
    <source>
        <dbReference type="EMBL" id="KAG5456181.1"/>
    </source>
</evidence>
<feature type="domain" description="Helicase C-terminal" evidence="7">
    <location>
        <begin position="1"/>
        <end position="95"/>
    </location>
</feature>
<dbReference type="EC" id="3.6.4.13" evidence="1"/>
<dbReference type="SUPFAM" id="SSF52540">
    <property type="entry name" value="P-loop containing nucleoside triphosphate hydrolases"/>
    <property type="match status" value="1"/>
</dbReference>
<keyword evidence="4" id="KW-0347">Helicase</keyword>
<comment type="caution">
    <text evidence="8">The sequence shown here is derived from an EMBL/GenBank/DDBJ whole genome shotgun (WGS) entry which is preliminary data.</text>
</comment>
<comment type="catalytic activity">
    <reaction evidence="6">
        <text>ATP + H2O = ADP + phosphate + H(+)</text>
        <dbReference type="Rhea" id="RHEA:13065"/>
        <dbReference type="ChEBI" id="CHEBI:15377"/>
        <dbReference type="ChEBI" id="CHEBI:15378"/>
        <dbReference type="ChEBI" id="CHEBI:30616"/>
        <dbReference type="ChEBI" id="CHEBI:43474"/>
        <dbReference type="ChEBI" id="CHEBI:456216"/>
        <dbReference type="EC" id="3.6.4.13"/>
    </reaction>
</comment>
<dbReference type="EMBL" id="JAEFCI010012143">
    <property type="protein sequence ID" value="KAG5456181.1"/>
    <property type="molecule type" value="Genomic_DNA"/>
</dbReference>
<evidence type="ECO:0000313" key="9">
    <source>
        <dbReference type="Proteomes" id="UP000673691"/>
    </source>
</evidence>
<dbReference type="InterPro" id="IPR050079">
    <property type="entry name" value="DEAD_box_RNA_helicase"/>
</dbReference>
<dbReference type="PANTHER" id="PTHR47959">
    <property type="entry name" value="ATP-DEPENDENT RNA HELICASE RHLE-RELATED"/>
    <property type="match status" value="1"/>
</dbReference>
<dbReference type="OrthoDB" id="3370at2759"/>
<dbReference type="GO" id="GO:0005829">
    <property type="term" value="C:cytosol"/>
    <property type="evidence" value="ECO:0007669"/>
    <property type="project" value="TreeGrafter"/>
</dbReference>
<dbReference type="GO" id="GO:0016787">
    <property type="term" value="F:hydrolase activity"/>
    <property type="evidence" value="ECO:0007669"/>
    <property type="project" value="UniProtKB-KW"/>
</dbReference>
<evidence type="ECO:0000256" key="4">
    <source>
        <dbReference type="ARBA" id="ARBA00022806"/>
    </source>
</evidence>
<evidence type="ECO:0000256" key="3">
    <source>
        <dbReference type="ARBA" id="ARBA00022801"/>
    </source>
</evidence>
<feature type="non-terminal residue" evidence="8">
    <location>
        <position position="1"/>
    </location>
</feature>
<dbReference type="InterPro" id="IPR027417">
    <property type="entry name" value="P-loop_NTPase"/>
</dbReference>
<evidence type="ECO:0000256" key="5">
    <source>
        <dbReference type="ARBA" id="ARBA00022840"/>
    </source>
</evidence>
<dbReference type="PROSITE" id="PS51194">
    <property type="entry name" value="HELICASE_CTER"/>
    <property type="match status" value="1"/>
</dbReference>
<keyword evidence="9" id="KW-1185">Reference proteome</keyword>